<keyword evidence="3" id="KW-0862">Zinc</keyword>
<keyword evidence="5" id="KW-0472">Membrane</keyword>
<comment type="caution">
    <text evidence="7">The sequence shown here is derived from an EMBL/GenBank/DDBJ whole genome shotgun (WGS) entry which is preliminary data.</text>
</comment>
<evidence type="ECO:0000256" key="2">
    <source>
        <dbReference type="ARBA" id="ARBA00022771"/>
    </source>
</evidence>
<dbReference type="EMBL" id="JASCZI010001135">
    <property type="protein sequence ID" value="MED6114369.1"/>
    <property type="molecule type" value="Genomic_DNA"/>
</dbReference>
<dbReference type="Pfam" id="PF06839">
    <property type="entry name" value="Zn_ribbon_GRF"/>
    <property type="match status" value="1"/>
</dbReference>
<dbReference type="Proteomes" id="UP001341840">
    <property type="component" value="Unassembled WGS sequence"/>
</dbReference>
<organism evidence="7 8">
    <name type="scientific">Stylosanthes scabra</name>
    <dbReference type="NCBI Taxonomy" id="79078"/>
    <lineage>
        <taxon>Eukaryota</taxon>
        <taxon>Viridiplantae</taxon>
        <taxon>Streptophyta</taxon>
        <taxon>Embryophyta</taxon>
        <taxon>Tracheophyta</taxon>
        <taxon>Spermatophyta</taxon>
        <taxon>Magnoliopsida</taxon>
        <taxon>eudicotyledons</taxon>
        <taxon>Gunneridae</taxon>
        <taxon>Pentapetalae</taxon>
        <taxon>rosids</taxon>
        <taxon>fabids</taxon>
        <taxon>Fabales</taxon>
        <taxon>Fabaceae</taxon>
        <taxon>Papilionoideae</taxon>
        <taxon>50 kb inversion clade</taxon>
        <taxon>dalbergioids sensu lato</taxon>
        <taxon>Dalbergieae</taxon>
        <taxon>Pterocarpus clade</taxon>
        <taxon>Stylosanthes</taxon>
    </lineage>
</organism>
<accession>A0ABU6QQV0</accession>
<name>A0ABU6QQV0_9FABA</name>
<evidence type="ECO:0000256" key="4">
    <source>
        <dbReference type="PROSITE-ProRule" id="PRU01343"/>
    </source>
</evidence>
<sequence>MCNCGQRPVLKSSKTTENPGHRFWGCAYYDVGKGCNFFAWADVEPQAQEVEVLRLRMRISTLKTKLAYVKIQLLLAVTFGVIGWIVVLILCYRVYSLLDNRGKMKELGGEDIVLLG</sequence>
<evidence type="ECO:0000259" key="6">
    <source>
        <dbReference type="PROSITE" id="PS51999"/>
    </source>
</evidence>
<evidence type="ECO:0000256" key="1">
    <source>
        <dbReference type="ARBA" id="ARBA00022723"/>
    </source>
</evidence>
<keyword evidence="5" id="KW-1133">Transmembrane helix</keyword>
<keyword evidence="8" id="KW-1185">Reference proteome</keyword>
<evidence type="ECO:0000256" key="3">
    <source>
        <dbReference type="ARBA" id="ARBA00022833"/>
    </source>
</evidence>
<proteinExistence type="predicted"/>
<reference evidence="7 8" key="1">
    <citation type="journal article" date="2023" name="Plants (Basel)">
        <title>Bridging the Gap: Combining Genomics and Transcriptomics Approaches to Understand Stylosanthes scabra, an Orphan Legume from the Brazilian Caatinga.</title>
        <authorList>
            <person name="Ferreira-Neto J.R.C."/>
            <person name="da Silva M.D."/>
            <person name="Binneck E."/>
            <person name="de Melo N.F."/>
            <person name="da Silva R.H."/>
            <person name="de Melo A.L.T.M."/>
            <person name="Pandolfi V."/>
            <person name="Bustamante F.O."/>
            <person name="Brasileiro-Vidal A.C."/>
            <person name="Benko-Iseppon A.M."/>
        </authorList>
    </citation>
    <scope>NUCLEOTIDE SEQUENCE [LARGE SCALE GENOMIC DNA]</scope>
    <source>
        <tissue evidence="7">Leaves</tissue>
    </source>
</reference>
<gene>
    <name evidence="7" type="ORF">PIB30_079626</name>
</gene>
<feature type="transmembrane region" description="Helical" evidence="5">
    <location>
        <begin position="71"/>
        <end position="95"/>
    </location>
</feature>
<dbReference type="PROSITE" id="PS51999">
    <property type="entry name" value="ZF_GRF"/>
    <property type="match status" value="1"/>
</dbReference>
<dbReference type="InterPro" id="IPR010666">
    <property type="entry name" value="Znf_GRF"/>
</dbReference>
<evidence type="ECO:0000256" key="5">
    <source>
        <dbReference type="SAM" id="Phobius"/>
    </source>
</evidence>
<protein>
    <recommendedName>
        <fullName evidence="6">GRF-type domain-containing protein</fullName>
    </recommendedName>
</protein>
<dbReference type="PANTHER" id="PTHR33248">
    <property type="entry name" value="ZINC ION-BINDING PROTEIN"/>
    <property type="match status" value="1"/>
</dbReference>
<feature type="domain" description="GRF-type" evidence="6">
    <location>
        <begin position="2"/>
        <end position="44"/>
    </location>
</feature>
<keyword evidence="1" id="KW-0479">Metal-binding</keyword>
<evidence type="ECO:0000313" key="7">
    <source>
        <dbReference type="EMBL" id="MED6114369.1"/>
    </source>
</evidence>
<keyword evidence="2 4" id="KW-0863">Zinc-finger</keyword>
<evidence type="ECO:0000313" key="8">
    <source>
        <dbReference type="Proteomes" id="UP001341840"/>
    </source>
</evidence>
<keyword evidence="5" id="KW-0812">Transmembrane</keyword>